<dbReference type="Pfam" id="PF26413">
    <property type="entry name" value="DUF8108"/>
    <property type="match status" value="1"/>
</dbReference>
<feature type="domain" description="DUF8108" evidence="4">
    <location>
        <begin position="218"/>
        <end position="284"/>
    </location>
</feature>
<evidence type="ECO:0000313" key="7">
    <source>
        <dbReference type="Proteomes" id="UP000830729"/>
    </source>
</evidence>
<evidence type="ECO:0000259" key="3">
    <source>
        <dbReference type="Pfam" id="PF13240"/>
    </source>
</evidence>
<dbReference type="InterPro" id="IPR058962">
    <property type="entry name" value="DUF8108_N"/>
</dbReference>
<keyword evidence="7" id="KW-1185">Reference proteome</keyword>
<dbReference type="RefSeq" id="WP_248649688.1">
    <property type="nucleotide sequence ID" value="NZ_CP096659.1"/>
</dbReference>
<proteinExistence type="predicted"/>
<dbReference type="KEGG" id="halx:M0R89_13945"/>
<reference evidence="6 7" key="1">
    <citation type="submission" date="2022-04" db="EMBL/GenBank/DDBJ databases">
        <title>Diverse halophilic archaea isolated from saline environments.</title>
        <authorList>
            <person name="Cui H.-L."/>
        </authorList>
    </citation>
    <scope>NUCLEOTIDE SEQUENCE [LARGE SCALE GENOMIC DNA]</scope>
    <source>
        <strain evidence="6 7">XZYJT49</strain>
    </source>
</reference>
<keyword evidence="2" id="KW-1133">Transmembrane helix</keyword>
<feature type="domain" description="Zinc-ribbon" evidence="3">
    <location>
        <begin position="9"/>
        <end position="30"/>
    </location>
</feature>
<keyword evidence="2" id="KW-0472">Membrane</keyword>
<feature type="transmembrane region" description="Helical" evidence="2">
    <location>
        <begin position="191"/>
        <end position="210"/>
    </location>
</feature>
<keyword evidence="2" id="KW-0812">Transmembrane</keyword>
<gene>
    <name evidence="6" type="ORF">M0R89_13945</name>
</gene>
<feature type="transmembrane region" description="Helical" evidence="2">
    <location>
        <begin position="113"/>
        <end position="133"/>
    </location>
</feature>
<protein>
    <submittedName>
        <fullName evidence="6">Zinc ribbon domain-containing protein</fullName>
    </submittedName>
</protein>
<dbReference type="Pfam" id="PF13240">
    <property type="entry name" value="Zn_Ribbon_1"/>
    <property type="match status" value="1"/>
</dbReference>
<dbReference type="InterPro" id="IPR058421">
    <property type="entry name" value="DUF8108_C"/>
</dbReference>
<dbReference type="InterPro" id="IPR026870">
    <property type="entry name" value="Zinc_ribbon_dom"/>
</dbReference>
<evidence type="ECO:0000256" key="1">
    <source>
        <dbReference type="SAM" id="MobiDB-lite"/>
    </source>
</evidence>
<feature type="transmembrane region" description="Helical" evidence="2">
    <location>
        <begin position="161"/>
        <end position="185"/>
    </location>
</feature>
<organism evidence="6 7">
    <name type="scientific">Halorussus limi</name>
    <dbReference type="NCBI Taxonomy" id="2938695"/>
    <lineage>
        <taxon>Archaea</taxon>
        <taxon>Methanobacteriati</taxon>
        <taxon>Methanobacteriota</taxon>
        <taxon>Stenosarchaea group</taxon>
        <taxon>Halobacteria</taxon>
        <taxon>Halobacteriales</taxon>
        <taxon>Haladaptataceae</taxon>
        <taxon>Halorussus</taxon>
    </lineage>
</organism>
<dbReference type="Proteomes" id="UP000830729">
    <property type="component" value="Chromosome"/>
</dbReference>
<evidence type="ECO:0000313" key="6">
    <source>
        <dbReference type="EMBL" id="UPV73636.1"/>
    </source>
</evidence>
<dbReference type="AlphaFoldDB" id="A0A8U0HSG0"/>
<dbReference type="GeneID" id="72186322"/>
<sequence>MSSRTTPNFCSQCGSSLSPGDAFCSQCGTAVGDESNDIGRTNARASGTERAARFASETAERFVSEAPSSRGGPTVSNPDLRERVERYAVEGWDVKRDDGDRVVMVDRTLGSPWIHALLLAATSPVGNLLYAWYRYSPGAERVELRADGTERRPDERSGWTLLSAVGVAAGLTLGLCLAFVGAVLLLVTSSLAPTAVAAACLLAAAASIPLSAQFAPGTESPTTFGRRRTTDEEVVDAPNRPCSACARPVGTGVRRTFTEKRYLAGIPVETLNEGENVYCRACANGDPFVRERVEGDENSRKSEREFA</sequence>
<feature type="region of interest" description="Disordered" evidence="1">
    <location>
        <begin position="59"/>
        <end position="78"/>
    </location>
</feature>
<feature type="domain" description="DUF8108" evidence="5">
    <location>
        <begin position="77"/>
        <end position="144"/>
    </location>
</feature>
<dbReference type="EMBL" id="CP096659">
    <property type="protein sequence ID" value="UPV73636.1"/>
    <property type="molecule type" value="Genomic_DNA"/>
</dbReference>
<evidence type="ECO:0000259" key="5">
    <source>
        <dbReference type="Pfam" id="PF26438"/>
    </source>
</evidence>
<accession>A0A8U0HSG0</accession>
<evidence type="ECO:0000256" key="2">
    <source>
        <dbReference type="SAM" id="Phobius"/>
    </source>
</evidence>
<dbReference type="Pfam" id="PF26438">
    <property type="entry name" value="DUF8108_N"/>
    <property type="match status" value="1"/>
</dbReference>
<evidence type="ECO:0000259" key="4">
    <source>
        <dbReference type="Pfam" id="PF26413"/>
    </source>
</evidence>
<name>A0A8U0HSG0_9EURY</name>